<evidence type="ECO:0000313" key="3">
    <source>
        <dbReference type="EMBL" id="KAF8673951.1"/>
    </source>
</evidence>
<dbReference type="EMBL" id="JACYCC010000131">
    <property type="protein sequence ID" value="KAF8673951.1"/>
    <property type="molecule type" value="Genomic_DNA"/>
</dbReference>
<dbReference type="AlphaFoldDB" id="A0A8H7H1J4"/>
<keyword evidence="3" id="KW-0547">Nucleotide-binding</keyword>
<feature type="domain" description="DEAD/DEAH-box helicase" evidence="2">
    <location>
        <begin position="274"/>
        <end position="410"/>
    </location>
</feature>
<evidence type="ECO:0000256" key="1">
    <source>
        <dbReference type="SAM" id="MobiDB-lite"/>
    </source>
</evidence>
<dbReference type="Pfam" id="PF00270">
    <property type="entry name" value="DEAD"/>
    <property type="match status" value="1"/>
</dbReference>
<keyword evidence="3" id="KW-0378">Hydrolase</keyword>
<reference evidence="3" key="1">
    <citation type="submission" date="2020-09" db="EMBL/GenBank/DDBJ databases">
        <title>Comparative genome analyses of four rice-infecting Rhizoctonia solani isolates reveal extensive enrichment of homogalacturonan modification genes.</title>
        <authorList>
            <person name="Lee D.-Y."/>
            <person name="Jeon J."/>
            <person name="Kim K.-T."/>
            <person name="Cheong K."/>
            <person name="Song H."/>
            <person name="Choi G."/>
            <person name="Ko J."/>
            <person name="Opiyo S.O."/>
            <person name="Zuo S."/>
            <person name="Madhav S."/>
            <person name="Lee Y.-H."/>
            <person name="Wang G.-L."/>
        </authorList>
    </citation>
    <scope>NUCLEOTIDE SEQUENCE</scope>
    <source>
        <strain evidence="3">AG1-IA YN-7</strain>
    </source>
</reference>
<dbReference type="GO" id="GO:0004386">
    <property type="term" value="F:helicase activity"/>
    <property type="evidence" value="ECO:0007669"/>
    <property type="project" value="UniProtKB-KW"/>
</dbReference>
<evidence type="ECO:0000259" key="2">
    <source>
        <dbReference type="Pfam" id="PF00270"/>
    </source>
</evidence>
<proteinExistence type="predicted"/>
<keyword evidence="3" id="KW-0067">ATP-binding</keyword>
<dbReference type="Gene3D" id="3.40.50.300">
    <property type="entry name" value="P-loop containing nucleotide triphosphate hydrolases"/>
    <property type="match status" value="1"/>
</dbReference>
<dbReference type="GO" id="GO:0005524">
    <property type="term" value="F:ATP binding"/>
    <property type="evidence" value="ECO:0007669"/>
    <property type="project" value="InterPro"/>
</dbReference>
<keyword evidence="3" id="KW-0347">Helicase</keyword>
<accession>A0A8H7H1J4</accession>
<organism evidence="3 4">
    <name type="scientific">Rhizoctonia solani</name>
    <dbReference type="NCBI Taxonomy" id="456999"/>
    <lineage>
        <taxon>Eukaryota</taxon>
        <taxon>Fungi</taxon>
        <taxon>Dikarya</taxon>
        <taxon>Basidiomycota</taxon>
        <taxon>Agaricomycotina</taxon>
        <taxon>Agaricomycetes</taxon>
        <taxon>Cantharellales</taxon>
        <taxon>Ceratobasidiaceae</taxon>
        <taxon>Rhizoctonia</taxon>
    </lineage>
</organism>
<dbReference type="GO" id="GO:0003676">
    <property type="term" value="F:nucleic acid binding"/>
    <property type="evidence" value="ECO:0007669"/>
    <property type="project" value="InterPro"/>
</dbReference>
<name>A0A8H7H1J4_9AGAM</name>
<sequence>MSKVSKRGNSKDREIKEAVKALSAAAKSLALASDALSRLYDTDEEDTSTTETDRNSVGQAVPTSSLEPHVSIAGYEDSDDEYMSLAREAISSAATAMGKAPEAPSSIGENKNAWSEMQNNLGSFEASKGDTESEAGRMANEALFSDDKFPPGPKYSDSSVSSSQLFFNNSGVDNLTISNLDRAPMPPKSWAHLLRPNGSINTVPADDSTIASDDPKSCTEVLFPNLKRRWVTPTGLQHKALQPLRAGSDILLLHSNSKSHVSAILAHCIQSMKRDRSSSSSIGVISVLIIVPQQTTGRLFLQHANELLSDFSLPHKAMLLPGGGSDVATEAERMSTERIDILISSPRVFINHVNSNSNLPNHLSRIRFVIYAGAHELTKSDVFLGFQFNLIKKRMQTRAKSPRQIIIVSSYINEHVQTLASRGLHPGYVSIHGTDSDDDLQSDSWDVLLK</sequence>
<dbReference type="InterPro" id="IPR011545">
    <property type="entry name" value="DEAD/DEAH_box_helicase_dom"/>
</dbReference>
<dbReference type="SUPFAM" id="SSF52540">
    <property type="entry name" value="P-loop containing nucleoside triphosphate hydrolases"/>
    <property type="match status" value="1"/>
</dbReference>
<comment type="caution">
    <text evidence="3">The sequence shown here is derived from an EMBL/GenBank/DDBJ whole genome shotgun (WGS) entry which is preliminary data.</text>
</comment>
<gene>
    <name evidence="3" type="ORF">RHS04_07332</name>
</gene>
<feature type="compositionally biased region" description="Polar residues" evidence="1">
    <location>
        <begin position="55"/>
        <end position="66"/>
    </location>
</feature>
<dbReference type="InterPro" id="IPR027417">
    <property type="entry name" value="P-loop_NTPase"/>
</dbReference>
<dbReference type="Proteomes" id="UP000650582">
    <property type="component" value="Unassembled WGS sequence"/>
</dbReference>
<feature type="region of interest" description="Disordered" evidence="1">
    <location>
        <begin position="40"/>
        <end position="69"/>
    </location>
</feature>
<evidence type="ECO:0000313" key="4">
    <source>
        <dbReference type="Proteomes" id="UP000650582"/>
    </source>
</evidence>
<protein>
    <submittedName>
        <fullName evidence="3">DEAD box helicase family</fullName>
    </submittedName>
</protein>